<dbReference type="OrthoDB" id="5633405at2759"/>
<evidence type="ECO:0000256" key="1">
    <source>
        <dbReference type="SAM" id="MobiDB-lite"/>
    </source>
</evidence>
<keyword evidence="4" id="KW-1185">Reference proteome</keyword>
<dbReference type="EMBL" id="LSSN01002868">
    <property type="protein sequence ID" value="OMJ14876.1"/>
    <property type="molecule type" value="Genomic_DNA"/>
</dbReference>
<organism evidence="2 4">
    <name type="scientific">Smittium culicis</name>
    <dbReference type="NCBI Taxonomy" id="133412"/>
    <lineage>
        <taxon>Eukaryota</taxon>
        <taxon>Fungi</taxon>
        <taxon>Fungi incertae sedis</taxon>
        <taxon>Zoopagomycota</taxon>
        <taxon>Kickxellomycotina</taxon>
        <taxon>Harpellomycetes</taxon>
        <taxon>Harpellales</taxon>
        <taxon>Legeriomycetaceae</taxon>
        <taxon>Smittium</taxon>
    </lineage>
</organism>
<gene>
    <name evidence="2" type="ORF">AYI70_g10559</name>
    <name evidence="3" type="ORF">AYI70_g7623</name>
</gene>
<accession>A0A1R1X644</accession>
<reference evidence="2 4" key="1">
    <citation type="submission" date="2017-01" db="EMBL/GenBank/DDBJ databases">
        <authorList>
            <person name="Mah S.A."/>
            <person name="Swanson W.J."/>
            <person name="Moy G.W."/>
            <person name="Vacquier V.D."/>
        </authorList>
    </citation>
    <scope>NUCLEOTIDE SEQUENCE [LARGE SCALE GENOMIC DNA]</scope>
    <source>
        <strain evidence="2 4">GSMNP</strain>
    </source>
</reference>
<evidence type="ECO:0000313" key="2">
    <source>
        <dbReference type="EMBL" id="OMJ10047.1"/>
    </source>
</evidence>
<evidence type="ECO:0000313" key="4">
    <source>
        <dbReference type="Proteomes" id="UP000187283"/>
    </source>
</evidence>
<protein>
    <submittedName>
        <fullName evidence="2">Uncharacterized protein</fullName>
    </submittedName>
</protein>
<proteinExistence type="predicted"/>
<dbReference type="AlphaFoldDB" id="A0A1R1X644"/>
<dbReference type="Proteomes" id="UP000187283">
    <property type="component" value="Unassembled WGS sequence"/>
</dbReference>
<sequence>MEILKAGRPAARVVAGTRKSSSEDQIQISKSPSLREKINSLKSDNENQESLKVKQKTHFQNPPDKNTEDFHNAPTARNADVKMDINMNIFQPRKHC</sequence>
<comment type="caution">
    <text evidence="2">The sequence shown here is derived from an EMBL/GenBank/DDBJ whole genome shotgun (WGS) entry which is preliminary data.</text>
</comment>
<name>A0A1R1X644_9FUNG</name>
<feature type="region of interest" description="Disordered" evidence="1">
    <location>
        <begin position="1"/>
        <end position="49"/>
    </location>
</feature>
<feature type="compositionally biased region" description="Basic and acidic residues" evidence="1">
    <location>
        <begin position="33"/>
        <end position="49"/>
    </location>
</feature>
<dbReference type="EMBL" id="LSSN01005192">
    <property type="protein sequence ID" value="OMJ10047.1"/>
    <property type="molecule type" value="Genomic_DNA"/>
</dbReference>
<feature type="compositionally biased region" description="Polar residues" evidence="1">
    <location>
        <begin position="23"/>
        <end position="32"/>
    </location>
</feature>
<evidence type="ECO:0000313" key="3">
    <source>
        <dbReference type="EMBL" id="OMJ14876.1"/>
    </source>
</evidence>